<keyword evidence="2" id="KW-1185">Reference proteome</keyword>
<evidence type="ECO:0000313" key="2">
    <source>
        <dbReference type="Proteomes" id="UP000799428"/>
    </source>
</evidence>
<organism evidence="1 2">
    <name type="scientific">Pleomassaria siparia CBS 279.74</name>
    <dbReference type="NCBI Taxonomy" id="1314801"/>
    <lineage>
        <taxon>Eukaryota</taxon>
        <taxon>Fungi</taxon>
        <taxon>Dikarya</taxon>
        <taxon>Ascomycota</taxon>
        <taxon>Pezizomycotina</taxon>
        <taxon>Dothideomycetes</taxon>
        <taxon>Pleosporomycetidae</taxon>
        <taxon>Pleosporales</taxon>
        <taxon>Pleomassariaceae</taxon>
        <taxon>Pleomassaria</taxon>
    </lineage>
</organism>
<dbReference type="EMBL" id="MU005780">
    <property type="protein sequence ID" value="KAF2704925.1"/>
    <property type="molecule type" value="Genomic_DNA"/>
</dbReference>
<name>A0A6G1JXE1_9PLEO</name>
<protein>
    <submittedName>
        <fullName evidence="1">Uncharacterized protein</fullName>
    </submittedName>
</protein>
<dbReference type="Proteomes" id="UP000799428">
    <property type="component" value="Unassembled WGS sequence"/>
</dbReference>
<sequence>MCNGFSTRAGLGGSVAVLHPTPNNPSFDPSVERLQLLFSNQNEEETTQVNFKGWEALEGMRQPLSWVVVFRDGELSTSSRKVNANTIRSDVLLSFSIESDPSSVTQLDRRLDLGVGDDGIIGRRVSLLISSTEGPLAIAEGIIGWN</sequence>
<accession>A0A6G1JXE1</accession>
<dbReference type="AlphaFoldDB" id="A0A6G1JXE1"/>
<reference evidence="1" key="1">
    <citation type="journal article" date="2020" name="Stud. Mycol.">
        <title>101 Dothideomycetes genomes: a test case for predicting lifestyles and emergence of pathogens.</title>
        <authorList>
            <person name="Haridas S."/>
            <person name="Albert R."/>
            <person name="Binder M."/>
            <person name="Bloem J."/>
            <person name="Labutti K."/>
            <person name="Salamov A."/>
            <person name="Andreopoulos B."/>
            <person name="Baker S."/>
            <person name="Barry K."/>
            <person name="Bills G."/>
            <person name="Bluhm B."/>
            <person name="Cannon C."/>
            <person name="Castanera R."/>
            <person name="Culley D."/>
            <person name="Daum C."/>
            <person name="Ezra D."/>
            <person name="Gonzalez J."/>
            <person name="Henrissat B."/>
            <person name="Kuo A."/>
            <person name="Liang C."/>
            <person name="Lipzen A."/>
            <person name="Lutzoni F."/>
            <person name="Magnuson J."/>
            <person name="Mondo S."/>
            <person name="Nolan M."/>
            <person name="Ohm R."/>
            <person name="Pangilinan J."/>
            <person name="Park H.-J."/>
            <person name="Ramirez L."/>
            <person name="Alfaro M."/>
            <person name="Sun H."/>
            <person name="Tritt A."/>
            <person name="Yoshinaga Y."/>
            <person name="Zwiers L.-H."/>
            <person name="Turgeon B."/>
            <person name="Goodwin S."/>
            <person name="Spatafora J."/>
            <person name="Crous P."/>
            <person name="Grigoriev I."/>
        </authorList>
    </citation>
    <scope>NUCLEOTIDE SEQUENCE</scope>
    <source>
        <strain evidence="1">CBS 279.74</strain>
    </source>
</reference>
<gene>
    <name evidence="1" type="ORF">K504DRAFT_449003</name>
</gene>
<evidence type="ECO:0000313" key="1">
    <source>
        <dbReference type="EMBL" id="KAF2704925.1"/>
    </source>
</evidence>
<proteinExistence type="predicted"/>
<dbReference type="OrthoDB" id="4158189at2759"/>